<feature type="domain" description="PTS EIIB type-2" evidence="1">
    <location>
        <begin position="1"/>
        <end position="94"/>
    </location>
</feature>
<dbReference type="Proteomes" id="UP000749471">
    <property type="component" value="Unassembled WGS sequence"/>
</dbReference>
<sequence length="94" mass="9840">MAKILVACGTGICTSTMAVDRLKKELNARGKGNNITIVQCKVAEIPSKVNDVDLIVCTTQVSGNISKPVVSGLPFLTGVGVDKVIDEVIEKLGL</sequence>
<evidence type="ECO:0000313" key="3">
    <source>
        <dbReference type="Proteomes" id="UP000749471"/>
    </source>
</evidence>
<gene>
    <name evidence="2" type="ORF">KQI42_13840</name>
</gene>
<reference evidence="2 3" key="1">
    <citation type="submission" date="2021-06" db="EMBL/GenBank/DDBJ databases">
        <authorList>
            <person name="Sun Q."/>
            <person name="Li D."/>
        </authorList>
    </citation>
    <scope>NUCLEOTIDE SEQUENCE [LARGE SCALE GENOMIC DNA]</scope>
    <source>
        <strain evidence="2 3">MSJ-40</strain>
    </source>
</reference>
<comment type="caution">
    <text evidence="2">The sequence shown here is derived from an EMBL/GenBank/DDBJ whole genome shotgun (WGS) entry which is preliminary data.</text>
</comment>
<name>A0ABS6E853_9FIRM</name>
<keyword evidence="3" id="KW-1185">Reference proteome</keyword>
<dbReference type="InterPro" id="IPR013011">
    <property type="entry name" value="PTS_EIIB_2"/>
</dbReference>
<dbReference type="RefSeq" id="WP_216520809.1">
    <property type="nucleotide sequence ID" value="NZ_JAHLPM010000012.1"/>
</dbReference>
<dbReference type="EMBL" id="JAHLPM010000012">
    <property type="protein sequence ID" value="MBU5439100.1"/>
    <property type="molecule type" value="Genomic_DNA"/>
</dbReference>
<dbReference type="InterPro" id="IPR003501">
    <property type="entry name" value="PTS_EIIB_2/3"/>
</dbReference>
<keyword evidence="2" id="KW-0813">Transport</keyword>
<proteinExistence type="predicted"/>
<organism evidence="2 3">
    <name type="scientific">Tissierella simiarum</name>
    <dbReference type="NCBI Taxonomy" id="2841534"/>
    <lineage>
        <taxon>Bacteria</taxon>
        <taxon>Bacillati</taxon>
        <taxon>Bacillota</taxon>
        <taxon>Tissierellia</taxon>
        <taxon>Tissierellales</taxon>
        <taxon>Tissierellaceae</taxon>
        <taxon>Tissierella</taxon>
    </lineage>
</organism>
<accession>A0ABS6E853</accession>
<dbReference type="Pfam" id="PF02302">
    <property type="entry name" value="PTS_IIB"/>
    <property type="match status" value="1"/>
</dbReference>
<protein>
    <submittedName>
        <fullName evidence="2">PTS sugar transporter subunit IIB</fullName>
    </submittedName>
</protein>
<dbReference type="CDD" id="cd05566">
    <property type="entry name" value="PTS_IIB_galactitol"/>
    <property type="match status" value="1"/>
</dbReference>
<keyword evidence="2" id="KW-0762">Sugar transport</keyword>
<evidence type="ECO:0000259" key="1">
    <source>
        <dbReference type="PROSITE" id="PS51099"/>
    </source>
</evidence>
<dbReference type="PROSITE" id="PS51099">
    <property type="entry name" value="PTS_EIIB_TYPE_2"/>
    <property type="match status" value="1"/>
</dbReference>
<evidence type="ECO:0000313" key="2">
    <source>
        <dbReference type="EMBL" id="MBU5439100.1"/>
    </source>
</evidence>